<reference evidence="1 2" key="1">
    <citation type="submission" date="2016-12" db="EMBL/GenBank/DDBJ databases">
        <title>Trade-off between light-utilization and light-protection in marine flavobacteria.</title>
        <authorList>
            <person name="Kumagai Y."/>
            <person name="Yoshizawa S."/>
            <person name="Kogure K."/>
            <person name="Iwasaki W."/>
        </authorList>
    </citation>
    <scope>NUCLEOTIDE SEQUENCE [LARGE SCALE GENOMIC DNA]</scope>
    <source>
        <strain evidence="1 2">NBRC 108759</strain>
    </source>
</reference>
<proteinExistence type="predicted"/>
<evidence type="ECO:0000313" key="2">
    <source>
        <dbReference type="Proteomes" id="UP000238882"/>
    </source>
</evidence>
<sequence>MSYPSLDYEKVLSYRSMVDSVPKGYQKRNYYNILSRLETYLGNYKTGIDLYDIGNLEPNEMVHFDSLGNISKKELIYPKKAFKTYPSSLLKKNHIQLDFDNFIKNIDNEVKVIAFNELHHINIFRSTLYSILPTLKEKGFNYLVLESFHYNLQEEIEKNSYPKESHGYYNGETVLGDVIRNAISHDFKLISYDYQNPKTRGSLKEREKKSFQFLLNRTFKQDSNAKIILLAGGGHISEANGRFPSLGNHFNSIGINPTTIDQKSYYDRNVPKTILKRTLFKHKNPKKTSYDYMLINPKTNMSFNRPNWLWKMDRKPVLLEKKKIQHCKLPIMVEAILKSEGKDAVPLDRIDIKSLKDNAYLALRKGIFTIRITNKYNKVEEFELIVN</sequence>
<name>A0A2S7WMT7_9FLAO</name>
<accession>A0A2S7WMT7</accession>
<comment type="caution">
    <text evidence="1">The sequence shown here is derived from an EMBL/GenBank/DDBJ whole genome shotgun (WGS) entry which is preliminary data.</text>
</comment>
<organism evidence="1 2">
    <name type="scientific">Polaribacter porphyrae</name>
    <dbReference type="NCBI Taxonomy" id="1137780"/>
    <lineage>
        <taxon>Bacteria</taxon>
        <taxon>Pseudomonadati</taxon>
        <taxon>Bacteroidota</taxon>
        <taxon>Flavobacteriia</taxon>
        <taxon>Flavobacteriales</taxon>
        <taxon>Flavobacteriaceae</taxon>
    </lineage>
</organism>
<dbReference type="Proteomes" id="UP000238882">
    <property type="component" value="Unassembled WGS sequence"/>
</dbReference>
<protein>
    <submittedName>
        <fullName evidence="1">Uncharacterized protein</fullName>
    </submittedName>
</protein>
<dbReference type="AlphaFoldDB" id="A0A2S7WMT7"/>
<evidence type="ECO:0000313" key="1">
    <source>
        <dbReference type="EMBL" id="PQJ78924.1"/>
    </source>
</evidence>
<dbReference type="EMBL" id="MSCN01000001">
    <property type="protein sequence ID" value="PQJ78924.1"/>
    <property type="molecule type" value="Genomic_DNA"/>
</dbReference>
<gene>
    <name evidence="1" type="ORF">BTO18_06905</name>
</gene>
<keyword evidence="2" id="KW-1185">Reference proteome</keyword>